<feature type="active site" description="Charge relay system" evidence="7">
    <location>
        <position position="253"/>
    </location>
</feature>
<evidence type="ECO:0000256" key="7">
    <source>
        <dbReference type="PIRSR" id="PIRSR614186-1"/>
    </source>
</evidence>
<keyword evidence="3 8" id="KW-0719">Serine esterase</keyword>
<dbReference type="GO" id="GO:0018738">
    <property type="term" value="F:S-formylglutathione hydrolase activity"/>
    <property type="evidence" value="ECO:0007669"/>
    <property type="project" value="UniProtKB-UniRule"/>
</dbReference>
<evidence type="ECO:0000256" key="4">
    <source>
        <dbReference type="ARBA" id="ARBA00022801"/>
    </source>
</evidence>
<reference evidence="9 10" key="1">
    <citation type="submission" date="2016-10" db="EMBL/GenBank/DDBJ databases">
        <authorList>
            <person name="de Groot N.N."/>
        </authorList>
    </citation>
    <scope>NUCLEOTIDE SEQUENCE [LARGE SCALE GENOMIC DNA]</scope>
    <source>
        <strain evidence="9 10">DSM 26424</strain>
    </source>
</reference>
<dbReference type="InterPro" id="IPR014186">
    <property type="entry name" value="S-formylglutathione_hydrol"/>
</dbReference>
<dbReference type="InterPro" id="IPR000801">
    <property type="entry name" value="Esterase-like"/>
</dbReference>
<evidence type="ECO:0000256" key="5">
    <source>
        <dbReference type="ARBA" id="ARBA00047590"/>
    </source>
</evidence>
<dbReference type="NCBIfam" id="TIGR02821">
    <property type="entry name" value="fghA_ester_D"/>
    <property type="match status" value="1"/>
</dbReference>
<accession>A0A1G8SDF9</accession>
<dbReference type="EMBL" id="FNEJ01000024">
    <property type="protein sequence ID" value="SDJ27193.1"/>
    <property type="molecule type" value="Genomic_DNA"/>
</dbReference>
<keyword evidence="4 8" id="KW-0378">Hydrolase</keyword>
<evidence type="ECO:0000256" key="3">
    <source>
        <dbReference type="ARBA" id="ARBA00022487"/>
    </source>
</evidence>
<evidence type="ECO:0000256" key="6">
    <source>
        <dbReference type="NCBIfam" id="TIGR02821"/>
    </source>
</evidence>
<dbReference type="OrthoDB" id="9782200at2"/>
<evidence type="ECO:0000256" key="8">
    <source>
        <dbReference type="RuleBase" id="RU363068"/>
    </source>
</evidence>
<dbReference type="SUPFAM" id="SSF53474">
    <property type="entry name" value="alpha/beta-Hydrolases"/>
    <property type="match status" value="1"/>
</dbReference>
<dbReference type="Gene3D" id="3.40.50.1820">
    <property type="entry name" value="alpha/beta hydrolase"/>
    <property type="match status" value="1"/>
</dbReference>
<dbReference type="GO" id="GO:0052689">
    <property type="term" value="F:carboxylic ester hydrolase activity"/>
    <property type="evidence" value="ECO:0007669"/>
    <property type="project" value="UniProtKB-KW"/>
</dbReference>
<evidence type="ECO:0000256" key="2">
    <source>
        <dbReference type="ARBA" id="ARBA00012479"/>
    </source>
</evidence>
<dbReference type="FunFam" id="3.40.50.1820:FF:000002">
    <property type="entry name" value="S-formylglutathione hydrolase"/>
    <property type="match status" value="1"/>
</dbReference>
<dbReference type="AlphaFoldDB" id="A0A1G8SDF9"/>
<gene>
    <name evidence="9" type="ORF">SAMN04487993_10241</name>
</gene>
<evidence type="ECO:0000313" key="10">
    <source>
        <dbReference type="Proteomes" id="UP000199093"/>
    </source>
</evidence>
<evidence type="ECO:0000313" key="9">
    <source>
        <dbReference type="EMBL" id="SDJ27193.1"/>
    </source>
</evidence>
<comment type="catalytic activity">
    <reaction evidence="5 8">
        <text>S-formylglutathione + H2O = formate + glutathione + H(+)</text>
        <dbReference type="Rhea" id="RHEA:14961"/>
        <dbReference type="ChEBI" id="CHEBI:15377"/>
        <dbReference type="ChEBI" id="CHEBI:15378"/>
        <dbReference type="ChEBI" id="CHEBI:15740"/>
        <dbReference type="ChEBI" id="CHEBI:57688"/>
        <dbReference type="ChEBI" id="CHEBI:57925"/>
        <dbReference type="EC" id="3.1.2.12"/>
    </reaction>
</comment>
<dbReference type="RefSeq" id="WP_089850740.1">
    <property type="nucleotide sequence ID" value="NZ_FNEJ01000024.1"/>
</dbReference>
<evidence type="ECO:0000256" key="1">
    <source>
        <dbReference type="ARBA" id="ARBA00005622"/>
    </source>
</evidence>
<protein>
    <recommendedName>
        <fullName evidence="2 6">S-formylglutathione hydrolase</fullName>
        <ecNumber evidence="2 6">3.1.2.12</ecNumber>
    </recommendedName>
</protein>
<name>A0A1G8SDF9_9RHOB</name>
<keyword evidence="10" id="KW-1185">Reference proteome</keyword>
<dbReference type="Proteomes" id="UP000199093">
    <property type="component" value="Unassembled WGS sequence"/>
</dbReference>
<feature type="active site" description="Charge relay system" evidence="7">
    <location>
        <position position="221"/>
    </location>
</feature>
<dbReference type="EC" id="3.1.2.12" evidence="2 6"/>
<sequence length="274" mass="30428">MDIVSENRSFGGRQQVFRHPSNTCGCEMTFGAYLPPQAEDRPVPVLWYLSGLTCTHENAMTKGGLQEHAARHGLAVIFPDTSPRGEGVADDDAYDLGQGAGFYVNATRDPWKPHFRMYDYILSELRALVLDHLPVTDRHGITGHSMGGHGAMTLALRNADLFDSLSAFAPIANPTQSDWGRKQLSAYLGDDETAWHAHDSTILLEEHGWKDELLIDQGASDQFLDLLRPEALAATMARRRQPGILRLQPGYDHSYFFVNSFAGDHVAWHAARLT</sequence>
<proteinExistence type="inferred from homology"/>
<dbReference type="GO" id="GO:0005829">
    <property type="term" value="C:cytosol"/>
    <property type="evidence" value="ECO:0007669"/>
    <property type="project" value="TreeGrafter"/>
</dbReference>
<dbReference type="STRING" id="555512.SAMN04487993_10241"/>
<comment type="similarity">
    <text evidence="1 8">Belongs to the esterase D family.</text>
</comment>
<dbReference type="GO" id="GO:0046294">
    <property type="term" value="P:formaldehyde catabolic process"/>
    <property type="evidence" value="ECO:0007669"/>
    <property type="project" value="InterPro"/>
</dbReference>
<feature type="active site" description="Charge relay system" evidence="7">
    <location>
        <position position="145"/>
    </location>
</feature>
<dbReference type="Pfam" id="PF00756">
    <property type="entry name" value="Esterase"/>
    <property type="match status" value="1"/>
</dbReference>
<dbReference type="InterPro" id="IPR029058">
    <property type="entry name" value="AB_hydrolase_fold"/>
</dbReference>
<organism evidence="9 10">
    <name type="scientific">Salipiger marinus</name>
    <dbReference type="NCBI Taxonomy" id="555512"/>
    <lineage>
        <taxon>Bacteria</taxon>
        <taxon>Pseudomonadati</taxon>
        <taxon>Pseudomonadota</taxon>
        <taxon>Alphaproteobacteria</taxon>
        <taxon>Rhodobacterales</taxon>
        <taxon>Roseobacteraceae</taxon>
        <taxon>Salipiger</taxon>
    </lineage>
</organism>
<dbReference type="PANTHER" id="PTHR10061">
    <property type="entry name" value="S-FORMYLGLUTATHIONE HYDROLASE"/>
    <property type="match status" value="1"/>
</dbReference>
<dbReference type="PANTHER" id="PTHR10061:SF0">
    <property type="entry name" value="S-FORMYLGLUTATHIONE HYDROLASE"/>
    <property type="match status" value="1"/>
</dbReference>
<comment type="function">
    <text evidence="8">Serine hydrolase involved in the detoxification of formaldehyde.</text>
</comment>